<dbReference type="PANTHER" id="PTHR34475:SF1">
    <property type="entry name" value="CYTOSKELETON PROTEIN RODZ"/>
    <property type="match status" value="1"/>
</dbReference>
<accession>A0A9X4H2I3</accession>
<keyword evidence="2" id="KW-0812">Transmembrane</keyword>
<keyword evidence="5" id="KW-1185">Reference proteome</keyword>
<dbReference type="Pfam" id="PF13413">
    <property type="entry name" value="HTH_25"/>
    <property type="match status" value="1"/>
</dbReference>
<dbReference type="EMBL" id="JAKOAV010000020">
    <property type="protein sequence ID" value="MDF9408916.1"/>
    <property type="molecule type" value="Genomic_DNA"/>
</dbReference>
<dbReference type="PANTHER" id="PTHR34475">
    <property type="match status" value="1"/>
</dbReference>
<feature type="transmembrane region" description="Helical" evidence="2">
    <location>
        <begin position="103"/>
        <end position="124"/>
    </location>
</feature>
<protein>
    <submittedName>
        <fullName evidence="4">DUF4115 domain-containing protein</fullName>
    </submittedName>
</protein>
<evidence type="ECO:0000256" key="1">
    <source>
        <dbReference type="SAM" id="MobiDB-lite"/>
    </source>
</evidence>
<dbReference type="RefSeq" id="WP_277444321.1">
    <property type="nucleotide sequence ID" value="NZ_JAKOAV010000020.1"/>
</dbReference>
<reference evidence="4" key="1">
    <citation type="submission" date="2022-02" db="EMBL/GenBank/DDBJ databases">
        <authorList>
            <person name="Leng L."/>
        </authorList>
    </citation>
    <scope>NUCLEOTIDE SEQUENCE</scope>
    <source>
        <strain evidence="4">JI</strain>
    </source>
</reference>
<feature type="compositionally biased region" description="Low complexity" evidence="1">
    <location>
        <begin position="150"/>
        <end position="161"/>
    </location>
</feature>
<dbReference type="Pfam" id="PF13464">
    <property type="entry name" value="RodZ_C"/>
    <property type="match status" value="1"/>
</dbReference>
<evidence type="ECO:0000313" key="4">
    <source>
        <dbReference type="EMBL" id="MDF9408916.1"/>
    </source>
</evidence>
<evidence type="ECO:0000259" key="3">
    <source>
        <dbReference type="PROSITE" id="PS50943"/>
    </source>
</evidence>
<keyword evidence="2" id="KW-1133">Transmembrane helix</keyword>
<dbReference type="CDD" id="cd00093">
    <property type="entry name" value="HTH_XRE"/>
    <property type="match status" value="1"/>
</dbReference>
<dbReference type="SMART" id="SM00530">
    <property type="entry name" value="HTH_XRE"/>
    <property type="match status" value="1"/>
</dbReference>
<feature type="region of interest" description="Disordered" evidence="1">
    <location>
        <begin position="131"/>
        <end position="161"/>
    </location>
</feature>
<feature type="compositionally biased region" description="Low complexity" evidence="1">
    <location>
        <begin position="131"/>
        <end position="142"/>
    </location>
</feature>
<evidence type="ECO:0000256" key="2">
    <source>
        <dbReference type="SAM" id="Phobius"/>
    </source>
</evidence>
<dbReference type="InterPro" id="IPR001387">
    <property type="entry name" value="Cro/C1-type_HTH"/>
</dbReference>
<evidence type="ECO:0000313" key="5">
    <source>
        <dbReference type="Proteomes" id="UP001154312"/>
    </source>
</evidence>
<dbReference type="InterPro" id="IPR050400">
    <property type="entry name" value="Bact_Cytoskel_RodZ"/>
</dbReference>
<name>A0A9X4H2I3_9FIRM</name>
<dbReference type="PROSITE" id="PS50943">
    <property type="entry name" value="HTH_CROC1"/>
    <property type="match status" value="1"/>
</dbReference>
<keyword evidence="2" id="KW-0472">Membrane</keyword>
<sequence>MEIGKRLKEAREGKGLTLEAVEEETKIRRKYIRALEEEQFQVLPGSVYAKAFLRTYTRFLGIDAEDVFENFNGLFTEAPTESSDMYFEEESKAGVPRKSRSRLFLTIAAVIVGMVVLALFANGLKDKGNTSGNNMASNNSGNAVTSEQTAPPVNQQPPVVQQQPAASSMVKLDLNVKNSNCWMSVTVDGRQAFEGTLIPGQSKHFEGKDKINVTLGNAGAVEASLNGQNLGLMGSPGDVVDREFKVQPNG</sequence>
<dbReference type="InterPro" id="IPR025194">
    <property type="entry name" value="RodZ-like_C"/>
</dbReference>
<organism evidence="4 5">
    <name type="scientific">Pelotomaculum isophthalicicum JI</name>
    <dbReference type="NCBI Taxonomy" id="947010"/>
    <lineage>
        <taxon>Bacteria</taxon>
        <taxon>Bacillati</taxon>
        <taxon>Bacillota</taxon>
        <taxon>Clostridia</taxon>
        <taxon>Eubacteriales</taxon>
        <taxon>Desulfotomaculaceae</taxon>
        <taxon>Pelotomaculum</taxon>
    </lineage>
</organism>
<dbReference type="Gene3D" id="1.10.260.40">
    <property type="entry name" value="lambda repressor-like DNA-binding domains"/>
    <property type="match status" value="1"/>
</dbReference>
<feature type="domain" description="HTH cro/C1-type" evidence="3">
    <location>
        <begin position="7"/>
        <end position="36"/>
    </location>
</feature>
<dbReference type="Proteomes" id="UP001154312">
    <property type="component" value="Unassembled WGS sequence"/>
</dbReference>
<proteinExistence type="predicted"/>
<dbReference type="AlphaFoldDB" id="A0A9X4H2I3"/>
<comment type="caution">
    <text evidence="4">The sequence shown here is derived from an EMBL/GenBank/DDBJ whole genome shotgun (WGS) entry which is preliminary data.</text>
</comment>
<gene>
    <name evidence="4" type="ORF">L7E55_11195</name>
</gene>
<dbReference type="GO" id="GO:0003677">
    <property type="term" value="F:DNA binding"/>
    <property type="evidence" value="ECO:0007669"/>
    <property type="project" value="InterPro"/>
</dbReference>
<dbReference type="InterPro" id="IPR010982">
    <property type="entry name" value="Lambda_DNA-bd_dom_sf"/>
</dbReference>
<dbReference type="SUPFAM" id="SSF47413">
    <property type="entry name" value="lambda repressor-like DNA-binding domains"/>
    <property type="match status" value="1"/>
</dbReference>